<reference evidence="8 9" key="1">
    <citation type="submission" date="2015-04" db="EMBL/GenBank/DDBJ databases">
        <title>Complete Sequence for the Genome of the Thioalkalivibrio versutus D301.</title>
        <authorList>
            <person name="Mu T."/>
            <person name="Zhou J."/>
            <person name="Xu X."/>
        </authorList>
    </citation>
    <scope>NUCLEOTIDE SEQUENCE [LARGE SCALE GENOMIC DNA]</scope>
    <source>
        <strain evidence="8 9">D301</strain>
    </source>
</reference>
<comment type="function">
    <text evidence="7">Specifically methylates the N4 position of cytidine in position 1402 (C1402) of 16S rRNA.</text>
</comment>
<feature type="binding site" evidence="7">
    <location>
        <position position="79"/>
    </location>
    <ligand>
        <name>S-adenosyl-L-methionine</name>
        <dbReference type="ChEBI" id="CHEBI:59789"/>
    </ligand>
</feature>
<dbReference type="PANTHER" id="PTHR11265:SF0">
    <property type="entry name" value="12S RRNA N4-METHYLCYTIDINE METHYLTRANSFERASE"/>
    <property type="match status" value="1"/>
</dbReference>
<dbReference type="FunFam" id="1.10.150.170:FF:000001">
    <property type="entry name" value="Ribosomal RNA small subunit methyltransferase H"/>
    <property type="match status" value="1"/>
</dbReference>
<evidence type="ECO:0000256" key="1">
    <source>
        <dbReference type="ARBA" id="ARBA00010396"/>
    </source>
</evidence>
<evidence type="ECO:0000256" key="7">
    <source>
        <dbReference type="HAMAP-Rule" id="MF_01007"/>
    </source>
</evidence>
<dbReference type="AlphaFoldDB" id="A0A0G3G7N1"/>
<accession>A0A0G3G7N1</accession>
<name>A0A0G3G7N1_9GAMM</name>
<evidence type="ECO:0000313" key="9">
    <source>
        <dbReference type="Proteomes" id="UP000064201"/>
    </source>
</evidence>
<dbReference type="OrthoDB" id="9806637at2"/>
<dbReference type="InterPro" id="IPR029063">
    <property type="entry name" value="SAM-dependent_MTases_sf"/>
</dbReference>
<dbReference type="NCBIfam" id="TIGR00006">
    <property type="entry name" value="16S rRNA (cytosine(1402)-N(4))-methyltransferase RsmH"/>
    <property type="match status" value="1"/>
</dbReference>
<evidence type="ECO:0000256" key="2">
    <source>
        <dbReference type="ARBA" id="ARBA00022490"/>
    </source>
</evidence>
<evidence type="ECO:0000256" key="5">
    <source>
        <dbReference type="ARBA" id="ARBA00022679"/>
    </source>
</evidence>
<dbReference type="STRING" id="106634.TVD_02140"/>
<keyword evidence="5 7" id="KW-0808">Transferase</keyword>
<dbReference type="GO" id="GO:0070475">
    <property type="term" value="P:rRNA base methylation"/>
    <property type="evidence" value="ECO:0007669"/>
    <property type="project" value="UniProtKB-UniRule"/>
</dbReference>
<dbReference type="RefSeq" id="WP_018144474.1">
    <property type="nucleotide sequence ID" value="NZ_CP011367.1"/>
</dbReference>
<proteinExistence type="inferred from homology"/>
<comment type="subcellular location">
    <subcellularLocation>
        <location evidence="7">Cytoplasm</location>
    </subcellularLocation>
</comment>
<evidence type="ECO:0000256" key="6">
    <source>
        <dbReference type="ARBA" id="ARBA00022691"/>
    </source>
</evidence>
<comment type="catalytic activity">
    <reaction evidence="7">
        <text>cytidine(1402) in 16S rRNA + S-adenosyl-L-methionine = N(4)-methylcytidine(1402) in 16S rRNA + S-adenosyl-L-homocysteine + H(+)</text>
        <dbReference type="Rhea" id="RHEA:42928"/>
        <dbReference type="Rhea" id="RHEA-COMP:10286"/>
        <dbReference type="Rhea" id="RHEA-COMP:10287"/>
        <dbReference type="ChEBI" id="CHEBI:15378"/>
        <dbReference type="ChEBI" id="CHEBI:57856"/>
        <dbReference type="ChEBI" id="CHEBI:59789"/>
        <dbReference type="ChEBI" id="CHEBI:74506"/>
        <dbReference type="ChEBI" id="CHEBI:82748"/>
        <dbReference type="EC" id="2.1.1.199"/>
    </reaction>
</comment>
<evidence type="ECO:0000256" key="4">
    <source>
        <dbReference type="ARBA" id="ARBA00022603"/>
    </source>
</evidence>
<feature type="binding site" evidence="7">
    <location>
        <position position="101"/>
    </location>
    <ligand>
        <name>S-adenosyl-L-methionine</name>
        <dbReference type="ChEBI" id="CHEBI:59789"/>
    </ligand>
</feature>
<dbReference type="EC" id="2.1.1.199" evidence="7"/>
<dbReference type="PATRIC" id="fig|106634.4.peg.435"/>
<dbReference type="SUPFAM" id="SSF81799">
    <property type="entry name" value="Putative methyltransferase TM0872, insert domain"/>
    <property type="match status" value="1"/>
</dbReference>
<keyword evidence="6 7" id="KW-0949">S-adenosyl-L-methionine</keyword>
<sequence>MEAVSHIPVLRDAVLEGLAVRADGFYVDGTFGRGGHSRAILDRLGPDGRLLAMDRDPEAATAAASFADDPRFAFEAAPFSTMAATLERRSPDRGPDGVFLDLGVSSPQLDTPERGFSFQHDGPLDMRMDPNSGESAAEWLARADETEIANVIYQYGEERHSRRIARAIVAARTEAPLSRTGELAEIVRRAVPKREPGKHPATRTFQALRIFVNEELSELEQWLATIPDVLPPGARLVVISFHSLEDRLVKQALRKPVSSVRLPRGLPVMPEEPERKLRPVGKPIHADREEQRINPRSRSAVLRVGERL</sequence>
<feature type="binding site" evidence="7">
    <location>
        <position position="54"/>
    </location>
    <ligand>
        <name>S-adenosyl-L-methionine</name>
        <dbReference type="ChEBI" id="CHEBI:59789"/>
    </ligand>
</feature>
<evidence type="ECO:0000256" key="3">
    <source>
        <dbReference type="ARBA" id="ARBA00022552"/>
    </source>
</evidence>
<comment type="similarity">
    <text evidence="1 7">Belongs to the methyltransferase superfamily. RsmH family.</text>
</comment>
<dbReference type="InterPro" id="IPR023397">
    <property type="entry name" value="SAM-dep_MeTrfase_MraW_recog"/>
</dbReference>
<dbReference type="PIRSF" id="PIRSF004486">
    <property type="entry name" value="MraW"/>
    <property type="match status" value="1"/>
</dbReference>
<protein>
    <recommendedName>
        <fullName evidence="7">Ribosomal RNA small subunit methyltransferase H</fullName>
        <ecNumber evidence="7">2.1.1.199</ecNumber>
    </recommendedName>
    <alternativeName>
        <fullName evidence="7">16S rRNA m(4)C1402 methyltransferase</fullName>
    </alternativeName>
    <alternativeName>
        <fullName evidence="7">rRNA (cytosine-N(4)-)-methyltransferase RsmH</fullName>
    </alternativeName>
</protein>
<dbReference type="Proteomes" id="UP000064201">
    <property type="component" value="Chromosome"/>
</dbReference>
<dbReference type="GO" id="GO:0005737">
    <property type="term" value="C:cytoplasm"/>
    <property type="evidence" value="ECO:0007669"/>
    <property type="project" value="UniProtKB-SubCell"/>
</dbReference>
<keyword evidence="9" id="KW-1185">Reference proteome</keyword>
<keyword evidence="4 7" id="KW-0489">Methyltransferase</keyword>
<dbReference type="SUPFAM" id="SSF53335">
    <property type="entry name" value="S-adenosyl-L-methionine-dependent methyltransferases"/>
    <property type="match status" value="1"/>
</dbReference>
<dbReference type="EMBL" id="CP011367">
    <property type="protein sequence ID" value="AKJ96389.1"/>
    <property type="molecule type" value="Genomic_DNA"/>
</dbReference>
<dbReference type="Pfam" id="PF01795">
    <property type="entry name" value="Methyltransf_5"/>
    <property type="match status" value="1"/>
</dbReference>
<keyword evidence="2 7" id="KW-0963">Cytoplasm</keyword>
<dbReference type="PANTHER" id="PTHR11265">
    <property type="entry name" value="S-ADENOSYL-METHYLTRANSFERASE MRAW"/>
    <property type="match status" value="1"/>
</dbReference>
<dbReference type="GO" id="GO:0071424">
    <property type="term" value="F:rRNA (cytosine-N4-)-methyltransferase activity"/>
    <property type="evidence" value="ECO:0007669"/>
    <property type="project" value="UniProtKB-UniRule"/>
</dbReference>
<dbReference type="InterPro" id="IPR002903">
    <property type="entry name" value="RsmH"/>
</dbReference>
<dbReference type="Gene3D" id="3.40.50.150">
    <property type="entry name" value="Vaccinia Virus protein VP39"/>
    <property type="match status" value="1"/>
</dbReference>
<organism evidence="8 9">
    <name type="scientific">Thioalkalivibrio versutus</name>
    <dbReference type="NCBI Taxonomy" id="106634"/>
    <lineage>
        <taxon>Bacteria</taxon>
        <taxon>Pseudomonadati</taxon>
        <taxon>Pseudomonadota</taxon>
        <taxon>Gammaproteobacteria</taxon>
        <taxon>Chromatiales</taxon>
        <taxon>Ectothiorhodospiraceae</taxon>
        <taxon>Thioalkalivibrio</taxon>
    </lineage>
</organism>
<feature type="binding site" evidence="7">
    <location>
        <begin position="34"/>
        <end position="36"/>
    </location>
    <ligand>
        <name>S-adenosyl-L-methionine</name>
        <dbReference type="ChEBI" id="CHEBI:59789"/>
    </ligand>
</feature>
<dbReference type="KEGG" id="tvr:TVD_02140"/>
<dbReference type="HAMAP" id="MF_01007">
    <property type="entry name" value="16SrRNA_methyltr_H"/>
    <property type="match status" value="1"/>
</dbReference>
<feature type="binding site" evidence="7">
    <location>
        <position position="108"/>
    </location>
    <ligand>
        <name>S-adenosyl-L-methionine</name>
        <dbReference type="ChEBI" id="CHEBI:59789"/>
    </ligand>
</feature>
<keyword evidence="3 7" id="KW-0698">rRNA processing</keyword>
<gene>
    <name evidence="7" type="primary">rsmH</name>
    <name evidence="8" type="ORF">TVD_02140</name>
</gene>
<evidence type="ECO:0000313" key="8">
    <source>
        <dbReference type="EMBL" id="AKJ96389.1"/>
    </source>
</evidence>
<dbReference type="Gene3D" id="1.10.150.170">
    <property type="entry name" value="Putative methyltransferase TM0872, insert domain"/>
    <property type="match status" value="1"/>
</dbReference>